<dbReference type="EnsemblPlants" id="Zm00001eb089200_T001">
    <property type="protein sequence ID" value="Zm00001eb089200_P001"/>
    <property type="gene ID" value="Zm00001eb089200"/>
</dbReference>
<organism evidence="3 4">
    <name type="scientific">Zea mays</name>
    <name type="common">Maize</name>
    <dbReference type="NCBI Taxonomy" id="4577"/>
    <lineage>
        <taxon>Eukaryota</taxon>
        <taxon>Viridiplantae</taxon>
        <taxon>Streptophyta</taxon>
        <taxon>Embryophyta</taxon>
        <taxon>Tracheophyta</taxon>
        <taxon>Spermatophyta</taxon>
        <taxon>Magnoliopsida</taxon>
        <taxon>Liliopsida</taxon>
        <taxon>Poales</taxon>
        <taxon>Poaceae</taxon>
        <taxon>PACMAD clade</taxon>
        <taxon>Panicoideae</taxon>
        <taxon>Andropogonodae</taxon>
        <taxon>Andropogoneae</taxon>
        <taxon>Tripsacinae</taxon>
        <taxon>Zea</taxon>
    </lineage>
</organism>
<dbReference type="EMBL" id="CM007648">
    <property type="protein sequence ID" value="ONM19023.1"/>
    <property type="molecule type" value="Genomic_DNA"/>
</dbReference>
<keyword evidence="4" id="KW-1185">Reference proteome</keyword>
<reference evidence="3" key="3">
    <citation type="submission" date="2021-05" db="UniProtKB">
        <authorList>
            <consortium name="EnsemblPlants"/>
        </authorList>
    </citation>
    <scope>IDENTIFICATION</scope>
    <source>
        <strain evidence="3">cv. B73</strain>
    </source>
</reference>
<name>A0A1D6EFR6_MAIZE</name>
<proteinExistence type="predicted"/>
<feature type="region of interest" description="Disordered" evidence="1">
    <location>
        <begin position="128"/>
        <end position="171"/>
    </location>
</feature>
<sequence>MASCSIHQGKTAADELEHWLAAGTGEQSRQDAGRRGQAGKGLSEGARRAQQGEATELGTERGQQAAGRGQQGSRRTRHGRGKRELWPGRCAAGRDLATWEEHAAEGEQGNGRAMAGIFGGKTQRARELGVAMEEQGAQSVGEEGEREKGAAGEGTRLGAQQENEQGGASAMGSQGLGCMWLAGARVGDELEGERAARKYPAAAEG</sequence>
<accession>A0A1D6EFR6</accession>
<evidence type="ECO:0000313" key="2">
    <source>
        <dbReference type="EMBL" id="ONM19023.1"/>
    </source>
</evidence>
<dbReference type="Proteomes" id="UP000007305">
    <property type="component" value="Chromosome 2"/>
</dbReference>
<protein>
    <submittedName>
        <fullName evidence="2 3">Uncharacterized protein</fullName>
    </submittedName>
</protein>
<evidence type="ECO:0000256" key="1">
    <source>
        <dbReference type="SAM" id="MobiDB-lite"/>
    </source>
</evidence>
<dbReference type="AlphaFoldDB" id="A0A1D6EFR6"/>
<reference evidence="3" key="2">
    <citation type="submission" date="2019-07" db="EMBL/GenBank/DDBJ databases">
        <authorList>
            <person name="Seetharam A."/>
            <person name="Woodhouse M."/>
            <person name="Cannon E."/>
        </authorList>
    </citation>
    <scope>NUCLEOTIDE SEQUENCE [LARGE SCALE GENOMIC DNA]</scope>
    <source>
        <strain evidence="3">cv. B73</strain>
    </source>
</reference>
<dbReference type="Gramene" id="Zm00001eb089200_T001">
    <property type="protein sequence ID" value="Zm00001eb089200_P001"/>
    <property type="gene ID" value="Zm00001eb089200"/>
</dbReference>
<reference evidence="2 4" key="1">
    <citation type="submission" date="2015-12" db="EMBL/GenBank/DDBJ databases">
        <title>Update maize B73 reference genome by single molecule sequencing technologies.</title>
        <authorList>
            <consortium name="Maize Genome Sequencing Project"/>
            <person name="Ware D."/>
        </authorList>
    </citation>
    <scope>NUCLEOTIDE SEQUENCE [LARGE SCALE GENOMIC DNA]</scope>
    <source>
        <strain evidence="4">cv. B73</strain>
        <tissue evidence="2">Seedling</tissue>
    </source>
</reference>
<evidence type="ECO:0000313" key="3">
    <source>
        <dbReference type="EnsemblPlants" id="Zm00001eb089200_P001"/>
    </source>
</evidence>
<feature type="compositionally biased region" description="Low complexity" evidence="1">
    <location>
        <begin position="61"/>
        <end position="73"/>
    </location>
</feature>
<dbReference type="IntAct" id="A0A1D6EFR6">
    <property type="interactions" value="1"/>
</dbReference>
<evidence type="ECO:0000313" key="4">
    <source>
        <dbReference type="Proteomes" id="UP000007305"/>
    </source>
</evidence>
<dbReference type="PaxDb" id="4577-GRMZM2G703142_P01"/>
<gene>
    <name evidence="2" type="ORF">ZEAMMB73_Zm00001d004493</name>
</gene>
<feature type="region of interest" description="Disordered" evidence="1">
    <location>
        <begin position="17"/>
        <end position="90"/>
    </location>
</feature>